<name>A0ACC3NY08_9PEZI</name>
<dbReference type="EMBL" id="JAUTXU010000008">
    <property type="protein sequence ID" value="KAK3723711.1"/>
    <property type="molecule type" value="Genomic_DNA"/>
</dbReference>
<dbReference type="Proteomes" id="UP001281147">
    <property type="component" value="Unassembled WGS sequence"/>
</dbReference>
<comment type="caution">
    <text evidence="1">The sequence shown here is derived from an EMBL/GenBank/DDBJ whole genome shotgun (WGS) entry which is preliminary data.</text>
</comment>
<keyword evidence="2" id="KW-1185">Reference proteome</keyword>
<gene>
    <name evidence="1" type="ORF">LTR37_001592</name>
</gene>
<reference evidence="1" key="1">
    <citation type="submission" date="2023-07" db="EMBL/GenBank/DDBJ databases">
        <title>Black Yeasts Isolated from many extreme environments.</title>
        <authorList>
            <person name="Coleine C."/>
            <person name="Stajich J.E."/>
            <person name="Selbmann L."/>
        </authorList>
    </citation>
    <scope>NUCLEOTIDE SEQUENCE</scope>
    <source>
        <strain evidence="1">CCFEE 5714</strain>
    </source>
</reference>
<protein>
    <submittedName>
        <fullName evidence="1">Uncharacterized protein</fullName>
    </submittedName>
</protein>
<evidence type="ECO:0000313" key="1">
    <source>
        <dbReference type="EMBL" id="KAK3723711.1"/>
    </source>
</evidence>
<organism evidence="1 2">
    <name type="scientific">Vermiconidia calcicola</name>
    <dbReference type="NCBI Taxonomy" id="1690605"/>
    <lineage>
        <taxon>Eukaryota</taxon>
        <taxon>Fungi</taxon>
        <taxon>Dikarya</taxon>
        <taxon>Ascomycota</taxon>
        <taxon>Pezizomycotina</taxon>
        <taxon>Dothideomycetes</taxon>
        <taxon>Dothideomycetidae</taxon>
        <taxon>Mycosphaerellales</taxon>
        <taxon>Extremaceae</taxon>
        <taxon>Vermiconidia</taxon>
    </lineage>
</organism>
<proteinExistence type="predicted"/>
<evidence type="ECO:0000313" key="2">
    <source>
        <dbReference type="Proteomes" id="UP001281147"/>
    </source>
</evidence>
<sequence length="179" mass="20329">MATFFSLSAVDRQKVYDLVIPAVLSANIEHIFPPAAGAPVLVYTEKTVAPSPHMPRFWPSPLRHDGAIAHAENLLLGRSFFVRSPGAGDVAVPFRYTMRIQAEQQGVSWWLDFEELAHGASLQPAYDYEAYAEGVLGVLRERLDLVLERTGYGELVTPYKVWELMRGFFPFFREERNLW</sequence>
<accession>A0ACC3NY08</accession>